<reference evidence="5" key="1">
    <citation type="submission" date="2016-06" db="UniProtKB">
        <authorList>
            <consortium name="WormBaseParasite"/>
        </authorList>
    </citation>
    <scope>IDENTIFICATION</scope>
</reference>
<gene>
    <name evidence="3" type="ORF">TCNE_LOCUS3705</name>
</gene>
<dbReference type="Proteomes" id="UP000050794">
    <property type="component" value="Unassembled WGS sequence"/>
</dbReference>
<evidence type="ECO:0000313" key="5">
    <source>
        <dbReference type="WBParaSite" id="TCNE_0000370501-mRNA-1"/>
    </source>
</evidence>
<accession>A0A183U5D5</accession>
<dbReference type="WBParaSite" id="TCNE_0000370501-mRNA-1">
    <property type="protein sequence ID" value="TCNE_0000370501-mRNA-1"/>
    <property type="gene ID" value="TCNE_0000370501"/>
</dbReference>
<reference evidence="3 4" key="2">
    <citation type="submission" date="2018-11" db="EMBL/GenBank/DDBJ databases">
        <authorList>
            <consortium name="Pathogen Informatics"/>
        </authorList>
    </citation>
    <scope>NUCLEOTIDE SEQUENCE [LARGE SCALE GENOMIC DNA]</scope>
</reference>
<evidence type="ECO:0000256" key="1">
    <source>
        <dbReference type="ARBA" id="ARBA00006209"/>
    </source>
</evidence>
<comment type="similarity">
    <text evidence="1">Belongs to the PI3/PI4-kinase family. Type III PI4K subfamily.</text>
</comment>
<sequence>MSTGAGNLGVLIPKIAALLRRMGTVSSPPMKLRNLFRDFWLYCTVLGFDVADSGLWPGEWYEAVCVIASKSPVLTPHESLRAELLANTAIKNDAVTLVRLWHLKLFEGLWPGEWYEAVCVIASKSPVLTPHESLRAELLANTAIKNDAVTLMELQEIRNTVVSEMQPSADVIALVNKMEFAQCIYLLSVFRMERMRVLHSSQAEAVHSIFKYLEDR</sequence>
<organism evidence="4 5">
    <name type="scientific">Toxocara canis</name>
    <name type="common">Canine roundworm</name>
    <dbReference type="NCBI Taxonomy" id="6265"/>
    <lineage>
        <taxon>Eukaryota</taxon>
        <taxon>Metazoa</taxon>
        <taxon>Ecdysozoa</taxon>
        <taxon>Nematoda</taxon>
        <taxon>Chromadorea</taxon>
        <taxon>Rhabditida</taxon>
        <taxon>Spirurina</taxon>
        <taxon>Ascaridomorpha</taxon>
        <taxon>Ascaridoidea</taxon>
        <taxon>Toxocaridae</taxon>
        <taxon>Toxocara</taxon>
    </lineage>
</organism>
<protein>
    <submittedName>
        <fullName evidence="5">PI4-kinase N-terminal domain-containing protein</fullName>
    </submittedName>
</protein>
<dbReference type="AlphaFoldDB" id="A0A183U5D5"/>
<proteinExistence type="inferred from homology"/>
<keyword evidence="4" id="KW-1185">Reference proteome</keyword>
<feature type="domain" description="PI4-kinase N-terminal" evidence="2">
    <location>
        <begin position="108"/>
        <end position="200"/>
    </location>
</feature>
<evidence type="ECO:0000313" key="3">
    <source>
        <dbReference type="EMBL" id="VDM29422.1"/>
    </source>
</evidence>
<evidence type="ECO:0000259" key="2">
    <source>
        <dbReference type="Pfam" id="PF19274"/>
    </source>
</evidence>
<feature type="domain" description="PI4-kinase N-terminal" evidence="2">
    <location>
        <begin position="3"/>
        <end position="48"/>
    </location>
</feature>
<dbReference type="Pfam" id="PF19274">
    <property type="entry name" value="PI4K_N"/>
    <property type="match status" value="2"/>
</dbReference>
<name>A0A183U5D5_TOXCA</name>
<evidence type="ECO:0000313" key="4">
    <source>
        <dbReference type="Proteomes" id="UP000050794"/>
    </source>
</evidence>
<dbReference type="EMBL" id="UYWY01005058">
    <property type="protein sequence ID" value="VDM29422.1"/>
    <property type="molecule type" value="Genomic_DNA"/>
</dbReference>
<dbReference type="InterPro" id="IPR045495">
    <property type="entry name" value="PI4K_N"/>
</dbReference>